<evidence type="ECO:0000256" key="1">
    <source>
        <dbReference type="SAM" id="Phobius"/>
    </source>
</evidence>
<feature type="transmembrane region" description="Helical" evidence="1">
    <location>
        <begin position="37"/>
        <end position="57"/>
    </location>
</feature>
<keyword evidence="1" id="KW-0472">Membrane</keyword>
<protein>
    <submittedName>
        <fullName evidence="2">Uncharacterized protein</fullName>
    </submittedName>
</protein>
<reference evidence="2 3" key="1">
    <citation type="submission" date="2019-12" db="EMBL/GenBank/DDBJ databases">
        <title>Chitinophaga sp. strain ysch24 (GDMCC 1.1355), whole genome shotgun sequence.</title>
        <authorList>
            <person name="Zhang X."/>
        </authorList>
    </citation>
    <scope>NUCLEOTIDE SEQUENCE [LARGE SCALE GENOMIC DNA]</scope>
    <source>
        <strain evidence="3">ysch24</strain>
    </source>
</reference>
<dbReference type="Gene3D" id="1.10.1760.20">
    <property type="match status" value="1"/>
</dbReference>
<accession>A0A7K1TZ32</accession>
<feature type="transmembrane region" description="Helical" evidence="1">
    <location>
        <begin position="12"/>
        <end position="31"/>
    </location>
</feature>
<feature type="transmembrane region" description="Helical" evidence="1">
    <location>
        <begin position="109"/>
        <end position="136"/>
    </location>
</feature>
<dbReference type="EMBL" id="WRXN01000001">
    <property type="protein sequence ID" value="MVT07358.1"/>
    <property type="molecule type" value="Genomic_DNA"/>
</dbReference>
<proteinExistence type="predicted"/>
<feature type="transmembrane region" description="Helical" evidence="1">
    <location>
        <begin position="69"/>
        <end position="97"/>
    </location>
</feature>
<keyword evidence="1" id="KW-1133">Transmembrane helix</keyword>
<comment type="caution">
    <text evidence="2">The sequence shown here is derived from an EMBL/GenBank/DDBJ whole genome shotgun (WGS) entry which is preliminary data.</text>
</comment>
<name>A0A7K1TZ32_9BACT</name>
<gene>
    <name evidence="2" type="ORF">GO493_03725</name>
</gene>
<evidence type="ECO:0000313" key="3">
    <source>
        <dbReference type="Proteomes" id="UP000461730"/>
    </source>
</evidence>
<dbReference type="RefSeq" id="WP_157304754.1">
    <property type="nucleotide sequence ID" value="NZ_WRXN01000001.1"/>
</dbReference>
<keyword evidence="3" id="KW-1185">Reference proteome</keyword>
<sequence length="146" mass="16531">MRTANHHLNLTPVYGISISVISIVFMAIFYFTNTSGALWTGYFVNLLVFLGVLFSIIHYNSQHHERTSLLALFSMGFRTTLWTVVIISAFNIVLHLVGRYKEGIEASNFWIFLVTNILFTNLVLGVLASVIGAMVFKRNQKTTRPD</sequence>
<organism evidence="2 3">
    <name type="scientific">Chitinophaga tropicalis</name>
    <dbReference type="NCBI Taxonomy" id="2683588"/>
    <lineage>
        <taxon>Bacteria</taxon>
        <taxon>Pseudomonadati</taxon>
        <taxon>Bacteroidota</taxon>
        <taxon>Chitinophagia</taxon>
        <taxon>Chitinophagales</taxon>
        <taxon>Chitinophagaceae</taxon>
        <taxon>Chitinophaga</taxon>
    </lineage>
</organism>
<evidence type="ECO:0000313" key="2">
    <source>
        <dbReference type="EMBL" id="MVT07358.1"/>
    </source>
</evidence>
<keyword evidence="1" id="KW-0812">Transmembrane</keyword>
<dbReference type="Proteomes" id="UP000461730">
    <property type="component" value="Unassembled WGS sequence"/>
</dbReference>
<dbReference type="AlphaFoldDB" id="A0A7K1TZ32"/>